<dbReference type="AlphaFoldDB" id="A0A0G4G074"/>
<feature type="chain" id="PRO_5005189337" evidence="2">
    <location>
        <begin position="27"/>
        <end position="444"/>
    </location>
</feature>
<accession>A0A0G4G074</accession>
<gene>
    <name evidence="3" type="ORF">Cvel_19504</name>
</gene>
<feature type="compositionally biased region" description="Polar residues" evidence="1">
    <location>
        <begin position="155"/>
        <end position="174"/>
    </location>
</feature>
<keyword evidence="2" id="KW-0732">Signal</keyword>
<feature type="region of interest" description="Disordered" evidence="1">
    <location>
        <begin position="107"/>
        <end position="175"/>
    </location>
</feature>
<protein>
    <submittedName>
        <fullName evidence="3">Uncharacterized protein</fullName>
    </submittedName>
</protein>
<evidence type="ECO:0000256" key="1">
    <source>
        <dbReference type="SAM" id="MobiDB-lite"/>
    </source>
</evidence>
<organism evidence="3">
    <name type="scientific">Chromera velia CCMP2878</name>
    <dbReference type="NCBI Taxonomy" id="1169474"/>
    <lineage>
        <taxon>Eukaryota</taxon>
        <taxon>Sar</taxon>
        <taxon>Alveolata</taxon>
        <taxon>Colpodellida</taxon>
        <taxon>Chromeraceae</taxon>
        <taxon>Chromera</taxon>
    </lineage>
</organism>
<evidence type="ECO:0000313" key="3">
    <source>
        <dbReference type="EMBL" id="CEM20922.1"/>
    </source>
</evidence>
<reference evidence="3" key="1">
    <citation type="submission" date="2014-11" db="EMBL/GenBank/DDBJ databases">
        <authorList>
            <person name="Otto D Thomas"/>
            <person name="Naeem Raeece"/>
        </authorList>
    </citation>
    <scope>NUCLEOTIDE SEQUENCE</scope>
</reference>
<feature type="signal peptide" evidence="2">
    <location>
        <begin position="1"/>
        <end position="26"/>
    </location>
</feature>
<evidence type="ECO:0000256" key="2">
    <source>
        <dbReference type="SAM" id="SignalP"/>
    </source>
</evidence>
<dbReference type="EMBL" id="CDMZ01000758">
    <property type="protein sequence ID" value="CEM20922.1"/>
    <property type="molecule type" value="Genomic_DNA"/>
</dbReference>
<feature type="compositionally biased region" description="Pro residues" evidence="1">
    <location>
        <begin position="107"/>
        <end position="118"/>
    </location>
</feature>
<name>A0A0G4G074_9ALVE</name>
<sequence>MVTRRFLSAAAVAVLCCKTLWMQTEAMRLSVKKDHSSAATNVQFPAKVDSPLLEYYKRIWRNQIETLSQIGKAHPKGGHSGSDSADHSTSDAAADKCLLVLSVEPPGCIPPTNQPQSPPSGRAEEGAGPLDVSFTLKVDPPDPPATSAFAEKAASGSTPTPQAADTTSAESVSESECIEMARQMDLFEAFKRGGVKHPEILRDLPGFFDDVRQNFLTDMKEKEKQLAEDSKHESGDVYFVKEPVTLPIEALKGAFELTECKSCTLQMIKMKKPGQTPCAPADAGAAVDVEIVSRFIAGEDGGEQCNKAVEGLGSGPLAAVLIAEDPKWQPAAEGSVSTAEQSKPSFAKAKQWLETSGDGQSLLNDLKTFLKDQLKTDDFKELETDETPLSLHAMTLIRKKQKQGVEPDLDTVETESITLSIPKEEAKEFFHIEDCRNDSQNVTE</sequence>
<proteinExistence type="predicted"/>
<dbReference type="VEuPathDB" id="CryptoDB:Cvel_19504"/>